<protein>
    <recommendedName>
        <fullName evidence="17">Bile salt export pump</fullName>
    </recommendedName>
</protein>
<evidence type="ECO:0000256" key="12">
    <source>
        <dbReference type="SAM" id="Phobius"/>
    </source>
</evidence>
<evidence type="ECO:0000256" key="4">
    <source>
        <dbReference type="ARBA" id="ARBA00022692"/>
    </source>
</evidence>
<feature type="transmembrane region" description="Helical" evidence="12">
    <location>
        <begin position="171"/>
        <end position="188"/>
    </location>
</feature>
<feature type="domain" description="ABC transmembrane type-1" evidence="14">
    <location>
        <begin position="27"/>
        <end position="280"/>
    </location>
</feature>
<gene>
    <name evidence="15" type="ORF">MCOS_LOCUS2701</name>
</gene>
<dbReference type="GO" id="GO:0005524">
    <property type="term" value="F:ATP binding"/>
    <property type="evidence" value="ECO:0007669"/>
    <property type="project" value="UniProtKB-KW"/>
</dbReference>
<dbReference type="FunFam" id="3.40.50.300:FF:000479">
    <property type="entry name" value="Multidrug resistance protein 1A"/>
    <property type="match status" value="1"/>
</dbReference>
<keyword evidence="6" id="KW-0547">Nucleotide-binding</keyword>
<evidence type="ECO:0000256" key="1">
    <source>
        <dbReference type="ARBA" id="ARBA00004141"/>
    </source>
</evidence>
<dbReference type="PROSITE" id="PS50929">
    <property type="entry name" value="ABC_TM1F"/>
    <property type="match status" value="1"/>
</dbReference>
<evidence type="ECO:0000256" key="8">
    <source>
        <dbReference type="ARBA" id="ARBA00022967"/>
    </source>
</evidence>
<evidence type="ECO:0000256" key="10">
    <source>
        <dbReference type="ARBA" id="ARBA00023136"/>
    </source>
</evidence>
<accession>A0A3P6HE91</accession>
<dbReference type="PROSITE" id="PS50893">
    <property type="entry name" value="ABC_TRANSPORTER_2"/>
    <property type="match status" value="1"/>
</dbReference>
<dbReference type="GO" id="GO:0090374">
    <property type="term" value="P:oligopeptide export from mitochondrion"/>
    <property type="evidence" value="ECO:0007669"/>
    <property type="project" value="TreeGrafter"/>
</dbReference>
<evidence type="ECO:0000313" key="16">
    <source>
        <dbReference type="Proteomes" id="UP000267029"/>
    </source>
</evidence>
<dbReference type="Gene3D" id="3.40.50.300">
    <property type="entry name" value="P-loop containing nucleotide triphosphate hydrolases"/>
    <property type="match status" value="1"/>
</dbReference>
<evidence type="ECO:0000256" key="3">
    <source>
        <dbReference type="ARBA" id="ARBA00022448"/>
    </source>
</evidence>
<keyword evidence="3" id="KW-0813">Transport</keyword>
<dbReference type="GO" id="GO:0015421">
    <property type="term" value="F:ABC-type oligopeptide transporter activity"/>
    <property type="evidence" value="ECO:0007669"/>
    <property type="project" value="TreeGrafter"/>
</dbReference>
<keyword evidence="7" id="KW-0067">ATP-binding</keyword>
<feature type="domain" description="ABC transporter" evidence="13">
    <location>
        <begin position="350"/>
        <end position="608"/>
    </location>
</feature>
<dbReference type="InterPro" id="IPR036640">
    <property type="entry name" value="ABC1_TM_sf"/>
</dbReference>
<dbReference type="STRING" id="53468.A0A3P6HE91"/>
<dbReference type="InterPro" id="IPR011527">
    <property type="entry name" value="ABC1_TM_dom"/>
</dbReference>
<dbReference type="CDD" id="cd03249">
    <property type="entry name" value="ABC_MTABC3_MDL1_MDL2"/>
    <property type="match status" value="1"/>
</dbReference>
<dbReference type="Pfam" id="PF00664">
    <property type="entry name" value="ABC_membrane"/>
    <property type="match status" value="1"/>
</dbReference>
<evidence type="ECO:0000256" key="11">
    <source>
        <dbReference type="ARBA" id="ARBA00023180"/>
    </source>
</evidence>
<keyword evidence="5" id="KW-0677">Repeat</keyword>
<feature type="transmembrane region" description="Helical" evidence="12">
    <location>
        <begin position="66"/>
        <end position="89"/>
    </location>
</feature>
<dbReference type="InterPro" id="IPR017871">
    <property type="entry name" value="ABC_transporter-like_CS"/>
</dbReference>
<keyword evidence="11" id="KW-0325">Glycoprotein</keyword>
<evidence type="ECO:0000259" key="14">
    <source>
        <dbReference type="PROSITE" id="PS50929"/>
    </source>
</evidence>
<dbReference type="CDD" id="cd18578">
    <property type="entry name" value="ABC_6TM_Pgp_ABCB1_D2_like"/>
    <property type="match status" value="1"/>
</dbReference>
<dbReference type="EMBL" id="UXSR01000478">
    <property type="protein sequence ID" value="VDD76698.1"/>
    <property type="molecule type" value="Genomic_DNA"/>
</dbReference>
<comment type="similarity">
    <text evidence="2">Belongs to the ABC transporter superfamily. ABCB family. Multidrug resistance exporter (TC 3.A.1.201) subfamily.</text>
</comment>
<dbReference type="SUPFAM" id="SSF90123">
    <property type="entry name" value="ABC transporter transmembrane region"/>
    <property type="match status" value="1"/>
</dbReference>
<evidence type="ECO:0000256" key="2">
    <source>
        <dbReference type="ARBA" id="ARBA00007577"/>
    </source>
</evidence>
<sequence length="615" mass="67280">MVTDPKVNITAEILRLNSPELWYIVCGMILSIISGLVQACFAILVTEIYAVFGEPNDDIKLKRTSVLSGILGAIGFVRFFCLVMGGYLWGVSGSRLTKRCRVILFQAMLNQNVGWFDDSANQPGTLTGSLAADVPTLQNISGRRLASFMEVITLIIASLIIAFYYSWQISLIALAFFPVLIVVGAFNMKQWTNDGSRANVKGAGLAFECLSAAKTVFSLGAESHFVRRYELEALPSHKKIIKSAGSYAVFSALSNSLGSFQMAAVFYGGGRLMEQKLVTIVGIFRQFCCLRSAHTAITFGAQQLGYLAAFAPDTKKANEAAERMFSVIRRTPELLPDEGEFPVKPFQGSVAFKNVHFRYPTRRKIKVLRVRTLYSTEPCGFNYTVTQGTSVALVGQSGCGKSTLLQLVQRFYDPSASSSTRVSEITFDGMDLRDLAPTWIRRQIGVVSQEPNLLDMSIHQNIAYGLTYAEQPPSMEEIIEAAKQANAHNFITSLPQGYDTPVGARGSQLSGGQKQRIAIARALVRKPRLLVLDEATAALDNESERVVQAALDEAMRQSGRTTLVVAHRLSTVENCDRIVVLENGRCVESGPPAALMEAHGAYYSLHNADAKGKMA</sequence>
<keyword evidence="4 12" id="KW-0812">Transmembrane</keyword>
<evidence type="ECO:0000313" key="15">
    <source>
        <dbReference type="EMBL" id="VDD76698.1"/>
    </source>
</evidence>
<organism evidence="15 16">
    <name type="scientific">Mesocestoides corti</name>
    <name type="common">Flatworm</name>
    <dbReference type="NCBI Taxonomy" id="53468"/>
    <lineage>
        <taxon>Eukaryota</taxon>
        <taxon>Metazoa</taxon>
        <taxon>Spiralia</taxon>
        <taxon>Lophotrochozoa</taxon>
        <taxon>Platyhelminthes</taxon>
        <taxon>Cestoda</taxon>
        <taxon>Eucestoda</taxon>
        <taxon>Cyclophyllidea</taxon>
        <taxon>Mesocestoididae</taxon>
        <taxon>Mesocestoides</taxon>
    </lineage>
</organism>
<dbReference type="GO" id="GO:0016887">
    <property type="term" value="F:ATP hydrolysis activity"/>
    <property type="evidence" value="ECO:0007669"/>
    <property type="project" value="InterPro"/>
</dbReference>
<evidence type="ECO:0000256" key="5">
    <source>
        <dbReference type="ARBA" id="ARBA00022737"/>
    </source>
</evidence>
<evidence type="ECO:0000259" key="13">
    <source>
        <dbReference type="PROSITE" id="PS50893"/>
    </source>
</evidence>
<dbReference type="InterPro" id="IPR027417">
    <property type="entry name" value="P-loop_NTPase"/>
</dbReference>
<dbReference type="PANTHER" id="PTHR43394">
    <property type="entry name" value="ATP-DEPENDENT PERMEASE MDL1, MITOCHONDRIAL"/>
    <property type="match status" value="1"/>
</dbReference>
<dbReference type="SUPFAM" id="SSF52540">
    <property type="entry name" value="P-loop containing nucleoside triphosphate hydrolases"/>
    <property type="match status" value="1"/>
</dbReference>
<proteinExistence type="inferred from homology"/>
<comment type="subcellular location">
    <subcellularLocation>
        <location evidence="1">Membrane</location>
        <topology evidence="1">Multi-pass membrane protein</topology>
    </subcellularLocation>
</comment>
<dbReference type="Gene3D" id="1.20.1560.10">
    <property type="entry name" value="ABC transporter type 1, transmembrane domain"/>
    <property type="match status" value="2"/>
</dbReference>
<keyword evidence="16" id="KW-1185">Reference proteome</keyword>
<dbReference type="InterPro" id="IPR003439">
    <property type="entry name" value="ABC_transporter-like_ATP-bd"/>
</dbReference>
<dbReference type="SMART" id="SM00382">
    <property type="entry name" value="AAA"/>
    <property type="match status" value="1"/>
</dbReference>
<dbReference type="InterPro" id="IPR039421">
    <property type="entry name" value="Type_1_exporter"/>
</dbReference>
<dbReference type="PROSITE" id="PS00211">
    <property type="entry name" value="ABC_TRANSPORTER_1"/>
    <property type="match status" value="1"/>
</dbReference>
<feature type="transmembrane region" description="Helical" evidence="12">
    <location>
        <begin position="21"/>
        <end position="46"/>
    </location>
</feature>
<dbReference type="OrthoDB" id="6500128at2759"/>
<name>A0A3P6HE91_MESCO</name>
<evidence type="ECO:0000256" key="6">
    <source>
        <dbReference type="ARBA" id="ARBA00022741"/>
    </source>
</evidence>
<keyword evidence="8" id="KW-1278">Translocase</keyword>
<keyword evidence="10 12" id="KW-0472">Membrane</keyword>
<dbReference type="AlphaFoldDB" id="A0A3P6HE91"/>
<evidence type="ECO:0000256" key="9">
    <source>
        <dbReference type="ARBA" id="ARBA00022989"/>
    </source>
</evidence>
<dbReference type="Pfam" id="PF00005">
    <property type="entry name" value="ABC_tran"/>
    <property type="match status" value="1"/>
</dbReference>
<dbReference type="InterPro" id="IPR003593">
    <property type="entry name" value="AAA+_ATPase"/>
</dbReference>
<keyword evidence="9 12" id="KW-1133">Transmembrane helix</keyword>
<dbReference type="PANTHER" id="PTHR43394:SF27">
    <property type="entry name" value="ATP-DEPENDENT TRANSLOCASE ABCB1-LIKE"/>
    <property type="match status" value="1"/>
</dbReference>
<dbReference type="GO" id="GO:0005743">
    <property type="term" value="C:mitochondrial inner membrane"/>
    <property type="evidence" value="ECO:0007669"/>
    <property type="project" value="TreeGrafter"/>
</dbReference>
<evidence type="ECO:0008006" key="17">
    <source>
        <dbReference type="Google" id="ProtNLM"/>
    </source>
</evidence>
<evidence type="ECO:0000256" key="7">
    <source>
        <dbReference type="ARBA" id="ARBA00022840"/>
    </source>
</evidence>
<feature type="transmembrane region" description="Helical" evidence="12">
    <location>
        <begin position="145"/>
        <end position="165"/>
    </location>
</feature>
<reference evidence="15 16" key="1">
    <citation type="submission" date="2018-10" db="EMBL/GenBank/DDBJ databases">
        <authorList>
            <consortium name="Pathogen Informatics"/>
        </authorList>
    </citation>
    <scope>NUCLEOTIDE SEQUENCE [LARGE SCALE GENOMIC DNA]</scope>
</reference>
<dbReference type="Proteomes" id="UP000267029">
    <property type="component" value="Unassembled WGS sequence"/>
</dbReference>